<keyword evidence="3" id="KW-1185">Reference proteome</keyword>
<evidence type="ECO:0000313" key="3">
    <source>
        <dbReference type="Proteomes" id="UP001626550"/>
    </source>
</evidence>
<proteinExistence type="predicted"/>
<keyword evidence="1" id="KW-0732">Signal</keyword>
<dbReference type="EMBL" id="JBJKFK010000020">
    <property type="protein sequence ID" value="KAL3320937.1"/>
    <property type="molecule type" value="Genomic_DNA"/>
</dbReference>
<protein>
    <submittedName>
        <fullName evidence="2">A kinase (PRKA) anchor protein 14</fullName>
    </submittedName>
</protein>
<keyword evidence="2" id="KW-0418">Kinase</keyword>
<dbReference type="GO" id="GO:0016301">
    <property type="term" value="F:kinase activity"/>
    <property type="evidence" value="ECO:0007669"/>
    <property type="project" value="UniProtKB-KW"/>
</dbReference>
<accession>A0ABD2QNG5</accession>
<name>A0ABD2QNG5_9PLAT</name>
<comment type="caution">
    <text evidence="2">The sequence shown here is derived from an EMBL/GenBank/DDBJ whole genome shotgun (WGS) entry which is preliminary data.</text>
</comment>
<feature type="chain" id="PRO_5044741611" evidence="1">
    <location>
        <begin position="22"/>
        <end position="255"/>
    </location>
</feature>
<dbReference type="AlphaFoldDB" id="A0ABD2QNG5"/>
<keyword evidence="2" id="KW-0808">Transferase</keyword>
<gene>
    <name evidence="2" type="primary">AKAP14_2</name>
    <name evidence="2" type="ORF">Ciccas_000383</name>
</gene>
<dbReference type="Proteomes" id="UP001626550">
    <property type="component" value="Unassembled WGS sequence"/>
</dbReference>
<feature type="signal peptide" evidence="1">
    <location>
        <begin position="1"/>
        <end position="21"/>
    </location>
</feature>
<evidence type="ECO:0000256" key="1">
    <source>
        <dbReference type="SAM" id="SignalP"/>
    </source>
</evidence>
<evidence type="ECO:0000313" key="2">
    <source>
        <dbReference type="EMBL" id="KAL3320937.1"/>
    </source>
</evidence>
<reference evidence="2 3" key="1">
    <citation type="submission" date="2024-11" db="EMBL/GenBank/DDBJ databases">
        <title>Adaptive evolution of stress response genes in parasites aligns with host niche diversity.</title>
        <authorList>
            <person name="Hahn C."/>
            <person name="Resl P."/>
        </authorList>
    </citation>
    <scope>NUCLEOTIDE SEQUENCE [LARGE SCALE GENOMIC DNA]</scope>
    <source>
        <strain evidence="2">EGGRZ-B1_66</strain>
        <tissue evidence="2">Body</tissue>
    </source>
</reference>
<organism evidence="2 3">
    <name type="scientific">Cichlidogyrus casuarinus</name>
    <dbReference type="NCBI Taxonomy" id="1844966"/>
    <lineage>
        <taxon>Eukaryota</taxon>
        <taxon>Metazoa</taxon>
        <taxon>Spiralia</taxon>
        <taxon>Lophotrochozoa</taxon>
        <taxon>Platyhelminthes</taxon>
        <taxon>Monogenea</taxon>
        <taxon>Monopisthocotylea</taxon>
        <taxon>Dactylogyridea</taxon>
        <taxon>Ancyrocephalidae</taxon>
        <taxon>Cichlidogyrus</taxon>
    </lineage>
</organism>
<sequence length="255" mass="27106">MKQYPILIAALVLVLGLSTEATYWAYPRYYNSYYHAPYWAHSHLGHWGHVKGKGLGVAVAPVKGVAVAPVKGVPVAPIVPVAPVAPVASVVPVAPVASVVPVVHGKGKGLAVPVAPLVHGKGAPVVAHSAYSMKTHYMPLVTKTHAYYHKKAAPMPVPVPVVHKKTVHAEPAVLPTKGKAVPVPVAEEVVYDGKAELVPPVPAGEFSRSYLDYHAQAVEPIVPAPMIDEPMKRVPRDVAGYQTVRPLRELVDALP</sequence>